<gene>
    <name evidence="1" type="ORF">I7822_08665</name>
</gene>
<evidence type="ECO:0000313" key="1">
    <source>
        <dbReference type="EMBL" id="MBO1511739.1"/>
    </source>
</evidence>
<reference evidence="1 2" key="1">
    <citation type="submission" date="2021-03" db="EMBL/GenBank/DDBJ databases">
        <title>Whole genome sequence of Metabacillus bambusae BG109.</title>
        <authorList>
            <person name="Jeong J.W."/>
        </authorList>
    </citation>
    <scope>NUCLEOTIDE SEQUENCE [LARGE SCALE GENOMIC DNA]</scope>
    <source>
        <strain evidence="1 2">BG109</strain>
    </source>
</reference>
<dbReference type="Proteomes" id="UP000663981">
    <property type="component" value="Unassembled WGS sequence"/>
</dbReference>
<accession>A0ABS3N0I6</accession>
<name>A0ABS3N0I6_9BACI</name>
<protein>
    <submittedName>
        <fullName evidence="1">Uncharacterized protein</fullName>
    </submittedName>
</protein>
<dbReference type="EMBL" id="JAGDEL010000005">
    <property type="protein sequence ID" value="MBO1511739.1"/>
    <property type="molecule type" value="Genomic_DNA"/>
</dbReference>
<proteinExistence type="predicted"/>
<keyword evidence="2" id="KW-1185">Reference proteome</keyword>
<evidence type="ECO:0000313" key="2">
    <source>
        <dbReference type="Proteomes" id="UP000663981"/>
    </source>
</evidence>
<dbReference type="RefSeq" id="WP_207977031.1">
    <property type="nucleotide sequence ID" value="NZ_JAGDEL010000005.1"/>
</dbReference>
<comment type="caution">
    <text evidence="1">The sequence shown here is derived from an EMBL/GenBank/DDBJ whole genome shotgun (WGS) entry which is preliminary data.</text>
</comment>
<organism evidence="1 2">
    <name type="scientific">Metabacillus bambusae</name>
    <dbReference type="NCBI Taxonomy" id="2795218"/>
    <lineage>
        <taxon>Bacteria</taxon>
        <taxon>Bacillati</taxon>
        <taxon>Bacillota</taxon>
        <taxon>Bacilli</taxon>
        <taxon>Bacillales</taxon>
        <taxon>Bacillaceae</taxon>
        <taxon>Metabacillus</taxon>
    </lineage>
</organism>
<sequence length="204" mass="23949">MYVIPLELIFKGERNYVQSADIYNEIANHLEFKFGNREVLNFRMDLHRFVATQCNLIINNTKSTINKTSEYFGEIHFTTKEGTITGWLLEGKSPIKMRNSYNEDIIQKHSEYTEKKVSLKENLGYRPMEIIVSLTKHLHNYLYPNLNGKWIFTKIELKRLLISGDIDIDIELQHNFQNRLTKSVIKIGREQIGYIYFSHLSGGN</sequence>